<feature type="domain" description="Organic solvent tolerance-like N-terminal" evidence="3">
    <location>
        <begin position="28"/>
        <end position="176"/>
    </location>
</feature>
<keyword evidence="2" id="KW-0732">Signal</keyword>
<feature type="compositionally biased region" description="Low complexity" evidence="1">
    <location>
        <begin position="694"/>
        <end position="716"/>
    </location>
</feature>
<evidence type="ECO:0000256" key="1">
    <source>
        <dbReference type="SAM" id="MobiDB-lite"/>
    </source>
</evidence>
<comment type="caution">
    <text evidence="4">The sequence shown here is derived from an EMBL/GenBank/DDBJ whole genome shotgun (WGS) entry which is preliminary data.</text>
</comment>
<gene>
    <name evidence="4" type="ORF">E6A44_007770</name>
</gene>
<name>A0ABW9J4L1_9SPHI</name>
<sequence>MQKLRLLFLFLICPFVLLAQTRTQIKLETAEHANYNTKVSAAYLRKPVFSHDGAILRCDSAVLYSARNYFEAFGNVHINQGDTLNIYSDLLNYDGNAKKAHLDKNVKLVDRENTLTSNVLDYDMVAKIGKYTTGGKLVNKDATITSTEGFYFSNTRDAYFKINVRVVTAEKTTITSEETLRYNTASNWTNFYGPTHIKNKEDKLYTEDGAYNTKSENAYFGKKNLYTNGSRSLKGDSLYYYGKQGYGKAVKNILFKDTKDQTSLWGQLGEYYRDEERVVVTQKAYVGIGTKDSITVNNKKIPDTLWMGADTLESQRSLVKDLKLLERPVVKKDNEIGTEDEKEKAEKDKEKAEARKLLQAQGEAIKEENKKAAAPNRKLSRKERRQLEKEGEKPKIAAPTKLPIDSLANASLKLQQDSLVADSLSKLKKIAIPSAAKVDSVKTKIQKTATSTAKTKETSTGKTANATAVKNAANQVAKPVLKDTVVTNPADTVRARVIKAFHNVRVYKSNMQAKADSLFYTSADSTLRWYKNPILWSDGTQQTGDTINVFFKNSKIHNFQVLQNGFIVNVEGDSTKFNQVKGKIITGFFVNGELRNMYVDGNAESIYYSKNNKGEYDNVNQTVSSRLTFKFIEKELTHIVTIREVEGAVDPLHKLTKEALLTGFIWKPELRPTSKADIIKGVPVTSKPKAKVPTNAATTTGTKGKTTNTSKTTPIKTPIKEAIKQVDKPVVVKPAEIPKSQPKAIDSIKVDSLIKQK</sequence>
<feature type="region of interest" description="Disordered" evidence="1">
    <location>
        <begin position="687"/>
        <end position="716"/>
    </location>
</feature>
<proteinExistence type="predicted"/>
<dbReference type="Pfam" id="PF13100">
    <property type="entry name" value="OstA_2"/>
    <property type="match status" value="1"/>
</dbReference>
<evidence type="ECO:0000259" key="3">
    <source>
        <dbReference type="Pfam" id="PF13100"/>
    </source>
</evidence>
<dbReference type="Gene3D" id="2.60.450.10">
    <property type="entry name" value="Lipopolysaccharide (LPS) transport protein A like domain"/>
    <property type="match status" value="2"/>
</dbReference>
<reference evidence="4 5" key="1">
    <citation type="submission" date="2024-12" db="EMBL/GenBank/DDBJ databases">
        <authorList>
            <person name="Hu S."/>
        </authorList>
    </citation>
    <scope>NUCLEOTIDE SEQUENCE [LARGE SCALE GENOMIC DNA]</scope>
    <source>
        <strain evidence="4 5">THG-T11</strain>
    </source>
</reference>
<feature type="compositionally biased region" description="Basic and acidic residues" evidence="1">
    <location>
        <begin position="385"/>
        <end position="395"/>
    </location>
</feature>
<dbReference type="EMBL" id="SSHJ02000005">
    <property type="protein sequence ID" value="MFN0255463.1"/>
    <property type="molecule type" value="Genomic_DNA"/>
</dbReference>
<dbReference type="Proteomes" id="UP001517247">
    <property type="component" value="Unassembled WGS sequence"/>
</dbReference>
<evidence type="ECO:0000313" key="4">
    <source>
        <dbReference type="EMBL" id="MFN0255463.1"/>
    </source>
</evidence>
<feature type="region of interest" description="Disordered" evidence="1">
    <location>
        <begin position="361"/>
        <end position="398"/>
    </location>
</feature>
<dbReference type="InterPro" id="IPR005653">
    <property type="entry name" value="OstA-like_N"/>
</dbReference>
<evidence type="ECO:0000313" key="5">
    <source>
        <dbReference type="Proteomes" id="UP001517247"/>
    </source>
</evidence>
<feature type="chain" id="PRO_5046914411" evidence="2">
    <location>
        <begin position="20"/>
        <end position="757"/>
    </location>
</feature>
<feature type="signal peptide" evidence="2">
    <location>
        <begin position="1"/>
        <end position="19"/>
    </location>
</feature>
<keyword evidence="5" id="KW-1185">Reference proteome</keyword>
<protein>
    <submittedName>
        <fullName evidence="4">OstA-like protein</fullName>
    </submittedName>
</protein>
<organism evidence="4 5">
    <name type="scientific">Pedobacter ureilyticus</name>
    <dbReference type="NCBI Taxonomy" id="1393051"/>
    <lineage>
        <taxon>Bacteria</taxon>
        <taxon>Pseudomonadati</taxon>
        <taxon>Bacteroidota</taxon>
        <taxon>Sphingobacteriia</taxon>
        <taxon>Sphingobacteriales</taxon>
        <taxon>Sphingobacteriaceae</taxon>
        <taxon>Pedobacter</taxon>
    </lineage>
</organism>
<accession>A0ABW9J4L1</accession>
<evidence type="ECO:0000256" key="2">
    <source>
        <dbReference type="SAM" id="SignalP"/>
    </source>
</evidence>
<dbReference type="RefSeq" id="WP_138722564.1">
    <property type="nucleotide sequence ID" value="NZ_SSHJ02000005.1"/>
</dbReference>